<dbReference type="AlphaFoldDB" id="A0AAP5LLR2"/>
<dbReference type="EMBL" id="JAVDTR010000005">
    <property type="protein sequence ID" value="MDR6723652.1"/>
    <property type="molecule type" value="Genomic_DNA"/>
</dbReference>
<evidence type="ECO:0000313" key="2">
    <source>
        <dbReference type="Proteomes" id="UP001254832"/>
    </source>
</evidence>
<protein>
    <submittedName>
        <fullName evidence="1">Translation elongation factor EF-Tu-like GTPase</fullName>
    </submittedName>
</protein>
<keyword evidence="1" id="KW-0648">Protein biosynthesis</keyword>
<dbReference type="GO" id="GO:0003746">
    <property type="term" value="F:translation elongation factor activity"/>
    <property type="evidence" value="ECO:0007669"/>
    <property type="project" value="UniProtKB-KW"/>
</dbReference>
<sequence length="88" mass="9641">MFTIEVEDVFEAQGKGGVIAGRILNNSSILKVGDNLISSEDDGVSIPVKQIQLMNYEVGIQNIKHIGILTNVSVTSLREHVGKRLHKK</sequence>
<reference evidence="1" key="1">
    <citation type="submission" date="2023-07" db="EMBL/GenBank/DDBJ databases">
        <title>Sorghum-associated microbial communities from plants grown in Nebraska, USA.</title>
        <authorList>
            <person name="Schachtman D."/>
        </authorList>
    </citation>
    <scope>NUCLEOTIDE SEQUENCE</scope>
    <source>
        <strain evidence="1">BE80</strain>
    </source>
</reference>
<evidence type="ECO:0000313" key="1">
    <source>
        <dbReference type="EMBL" id="MDR6723652.1"/>
    </source>
</evidence>
<comment type="caution">
    <text evidence="1">The sequence shown here is derived from an EMBL/GenBank/DDBJ whole genome shotgun (WGS) entry which is preliminary data.</text>
</comment>
<name>A0AAP5LLR2_PAEAM</name>
<proteinExistence type="predicted"/>
<keyword evidence="1" id="KW-0251">Elongation factor</keyword>
<organism evidence="1 2">
    <name type="scientific">Paenibacillus amylolyticus</name>
    <dbReference type="NCBI Taxonomy" id="1451"/>
    <lineage>
        <taxon>Bacteria</taxon>
        <taxon>Bacillati</taxon>
        <taxon>Bacillota</taxon>
        <taxon>Bacilli</taxon>
        <taxon>Bacillales</taxon>
        <taxon>Paenibacillaceae</taxon>
        <taxon>Paenibacillus</taxon>
    </lineage>
</organism>
<accession>A0AAP5LLR2</accession>
<gene>
    <name evidence="1" type="ORF">J2W91_002114</name>
</gene>
<dbReference type="Proteomes" id="UP001254832">
    <property type="component" value="Unassembled WGS sequence"/>
</dbReference>